<comment type="caution">
    <text evidence="8">The sequence shown here is derived from an EMBL/GenBank/DDBJ whole genome shotgun (WGS) entry which is preliminary data.</text>
</comment>
<dbReference type="InterPro" id="IPR018303">
    <property type="entry name" value="ATPase_P-typ_P_site"/>
</dbReference>
<dbReference type="GO" id="GO:0000166">
    <property type="term" value="F:nucleotide binding"/>
    <property type="evidence" value="ECO:0007669"/>
    <property type="project" value="InterPro"/>
</dbReference>
<dbReference type="OrthoDB" id="377733at2759"/>
<evidence type="ECO:0000256" key="6">
    <source>
        <dbReference type="SAM" id="Phobius"/>
    </source>
</evidence>
<dbReference type="SUPFAM" id="SSF81653">
    <property type="entry name" value="Calcium ATPase, transduction domain A"/>
    <property type="match status" value="1"/>
</dbReference>
<keyword evidence="9" id="KW-1185">Reference proteome</keyword>
<keyword evidence="3 6" id="KW-1133">Transmembrane helix</keyword>
<dbReference type="GO" id="GO:0005886">
    <property type="term" value="C:plasma membrane"/>
    <property type="evidence" value="ECO:0007669"/>
    <property type="project" value="TreeGrafter"/>
</dbReference>
<evidence type="ECO:0000313" key="8">
    <source>
        <dbReference type="EMBL" id="KAF7259509.1"/>
    </source>
</evidence>
<dbReference type="EMBL" id="JTDE01001169">
    <property type="protein sequence ID" value="KAF7259509.1"/>
    <property type="molecule type" value="Genomic_DNA"/>
</dbReference>
<dbReference type="InterPro" id="IPR023298">
    <property type="entry name" value="ATPase_P-typ_TM_dom_sf"/>
</dbReference>
<dbReference type="Pfam" id="PF16209">
    <property type="entry name" value="PhoLip_ATPase_N"/>
    <property type="match status" value="1"/>
</dbReference>
<feature type="region of interest" description="Disordered" evidence="5">
    <location>
        <begin position="730"/>
        <end position="778"/>
    </location>
</feature>
<evidence type="ECO:0000259" key="7">
    <source>
        <dbReference type="Pfam" id="PF16209"/>
    </source>
</evidence>
<feature type="domain" description="P-type ATPase N-terminal" evidence="7">
    <location>
        <begin position="28"/>
        <end position="87"/>
    </location>
</feature>
<evidence type="ECO:0000256" key="2">
    <source>
        <dbReference type="ARBA" id="ARBA00022692"/>
    </source>
</evidence>
<evidence type="ECO:0000256" key="3">
    <source>
        <dbReference type="ARBA" id="ARBA00022989"/>
    </source>
</evidence>
<organism evidence="8 9">
    <name type="scientific">Paragonimus skrjabini miyazakii</name>
    <dbReference type="NCBI Taxonomy" id="59628"/>
    <lineage>
        <taxon>Eukaryota</taxon>
        <taxon>Metazoa</taxon>
        <taxon>Spiralia</taxon>
        <taxon>Lophotrochozoa</taxon>
        <taxon>Platyhelminthes</taxon>
        <taxon>Trematoda</taxon>
        <taxon>Digenea</taxon>
        <taxon>Plagiorchiida</taxon>
        <taxon>Troglotremata</taxon>
        <taxon>Troglotrematidae</taxon>
        <taxon>Paragonimus</taxon>
    </lineage>
</organism>
<dbReference type="AlphaFoldDB" id="A0A8S9YWN8"/>
<dbReference type="InterPro" id="IPR008250">
    <property type="entry name" value="ATPase_P-typ_transduc_dom_A_sf"/>
</dbReference>
<dbReference type="InterPro" id="IPR032631">
    <property type="entry name" value="P-type_ATPase_N"/>
</dbReference>
<dbReference type="InterPro" id="IPR023214">
    <property type="entry name" value="HAD_sf"/>
</dbReference>
<feature type="transmembrane region" description="Helical" evidence="6">
    <location>
        <begin position="283"/>
        <end position="309"/>
    </location>
</feature>
<gene>
    <name evidence="8" type="ORF">EG68_06373</name>
</gene>
<dbReference type="Gene3D" id="3.40.1110.10">
    <property type="entry name" value="Calcium-transporting ATPase, cytoplasmic domain N"/>
    <property type="match status" value="1"/>
</dbReference>
<dbReference type="PANTHER" id="PTHR24092:SF218">
    <property type="entry name" value="PHOSPHOLIPID-TRANSPORTING ATPASE"/>
    <property type="match status" value="1"/>
</dbReference>
<dbReference type="InterPro" id="IPR036412">
    <property type="entry name" value="HAD-like_sf"/>
</dbReference>
<sequence length="905" mass="101926">MGNCCTKKINKPETRTIYPSTTLHLDENEQPYNPNAQYANNKIRTTKYSIWTFLPLNLWEQFHRVANVYFVFILILNFMPGINAFAKEVAPIPVVLTFAVVAIKDAYEDFRRHLSDRRVNRKICKVFSSEKGVYVDEIWENILPGDFLRLHTNEMIPADILLLHSSNIAGICHIETANLDGESNLKQREVVERTISRSSFSPLHFTFPAEVEAPSSELYKFNGKIVRPNDIIPIRKNNMILRGCVLRNTDYVEGMVLYAGRETKSALNNTGSRFKRSKLESRINMDVIWCVLILAAICFTGAVGCGVWQENLPGEDVLFVALDRNVTTSSPAFQGFLNFWRFIVIFQSIIPLPLYVSIEFIKMHQVWHMNQDLQLYDPRVDRRIEVRAFNILEDLGQVEYVFCDKTGTLTENKMEFKRASIHGREYITDAMNGCDPDQPYPMQERSHGNPIGSFGPETVSTFDSLRDVVNRMSLVAVTHRDTKPHLPLMTPVEQTAIECGTSETYQPPSSFDVSEEQCIQDFILALTICNTAVVSATKNTATLFQIPAPRKGLRHMLRPHTSERSKRRRQRRAIRSEASSIKHTLSLGSLFSRKRRPLKAELNSIPRFQVHDEREERSDVQTLDATSMNALQASTPLVPDRTCSIDGGSSDVEEPGGTRPQIAIVEEMTETNEEIPMKERKDSIHPLPPVVPGLLLDLPTPRALHHHNAGPMHKCATANTGVRWRTSDLADSADSTNEQDSDVDSTISLDSPVTARQPVLTAENETVSTDQGECSSSRPVSMRTLTVVAHDGLSYELPVAKDFVHNMSDTNSCPLSDKLLLDSYESESPDELSLVKAACRQGCKLLQRGLDFVLIWLPICPSSTELAHSMNPGVSWDELSLRSRPNCSDKVGKDDAIMIDICCNW</sequence>
<dbReference type="GO" id="GO:0045332">
    <property type="term" value="P:phospholipid translocation"/>
    <property type="evidence" value="ECO:0007669"/>
    <property type="project" value="TreeGrafter"/>
</dbReference>
<keyword evidence="4 6" id="KW-0472">Membrane</keyword>
<feature type="region of interest" description="Disordered" evidence="5">
    <location>
        <begin position="559"/>
        <end position="579"/>
    </location>
</feature>
<dbReference type="Gene3D" id="2.70.150.10">
    <property type="entry name" value="Calcium-transporting ATPase, cytoplasmic transduction domain A"/>
    <property type="match status" value="1"/>
</dbReference>
<accession>A0A8S9YWN8</accession>
<dbReference type="Proteomes" id="UP000822476">
    <property type="component" value="Unassembled WGS sequence"/>
</dbReference>
<feature type="transmembrane region" description="Helical" evidence="6">
    <location>
        <begin position="65"/>
        <end position="83"/>
    </location>
</feature>
<dbReference type="SUPFAM" id="SSF81665">
    <property type="entry name" value="Calcium ATPase, transmembrane domain M"/>
    <property type="match status" value="1"/>
</dbReference>
<dbReference type="FunFam" id="2.70.150.10:FF:000054">
    <property type="entry name" value="Phospholipid-transporting ATPase"/>
    <property type="match status" value="1"/>
</dbReference>
<reference evidence="8" key="1">
    <citation type="submission" date="2019-07" db="EMBL/GenBank/DDBJ databases">
        <title>Annotation for the trematode Paragonimus miyazaki's.</title>
        <authorList>
            <person name="Choi Y.-J."/>
        </authorList>
    </citation>
    <scope>NUCLEOTIDE SEQUENCE</scope>
    <source>
        <strain evidence="8">Japan</strain>
    </source>
</reference>
<feature type="compositionally biased region" description="Polar residues" evidence="5">
    <location>
        <begin position="763"/>
        <end position="778"/>
    </location>
</feature>
<evidence type="ECO:0000256" key="5">
    <source>
        <dbReference type="SAM" id="MobiDB-lite"/>
    </source>
</evidence>
<evidence type="ECO:0000313" key="9">
    <source>
        <dbReference type="Proteomes" id="UP000822476"/>
    </source>
</evidence>
<dbReference type="PANTHER" id="PTHR24092">
    <property type="entry name" value="PROBABLE PHOSPHOLIPID-TRANSPORTING ATPASE"/>
    <property type="match status" value="1"/>
</dbReference>
<name>A0A8S9YWN8_9TREM</name>
<comment type="subcellular location">
    <subcellularLocation>
        <location evidence="1">Membrane</location>
    </subcellularLocation>
</comment>
<dbReference type="Gene3D" id="3.40.50.1000">
    <property type="entry name" value="HAD superfamily/HAD-like"/>
    <property type="match status" value="1"/>
</dbReference>
<feature type="transmembrane region" description="Helical" evidence="6">
    <location>
        <begin position="89"/>
        <end position="107"/>
    </location>
</feature>
<dbReference type="SUPFAM" id="SSF56784">
    <property type="entry name" value="HAD-like"/>
    <property type="match status" value="1"/>
</dbReference>
<dbReference type="Gene3D" id="1.20.1110.10">
    <property type="entry name" value="Calcium-transporting ATPase, transmembrane domain"/>
    <property type="match status" value="1"/>
</dbReference>
<keyword evidence="2 6" id="KW-0812">Transmembrane</keyword>
<proteinExistence type="predicted"/>
<evidence type="ECO:0000256" key="4">
    <source>
        <dbReference type="ARBA" id="ARBA00023136"/>
    </source>
</evidence>
<dbReference type="PROSITE" id="PS00154">
    <property type="entry name" value="ATPASE_E1_E2"/>
    <property type="match status" value="1"/>
</dbReference>
<evidence type="ECO:0000256" key="1">
    <source>
        <dbReference type="ARBA" id="ARBA00004370"/>
    </source>
</evidence>
<dbReference type="GO" id="GO:0140326">
    <property type="term" value="F:ATPase-coupled intramembrane lipid transporter activity"/>
    <property type="evidence" value="ECO:0007669"/>
    <property type="project" value="TreeGrafter"/>
</dbReference>
<dbReference type="InterPro" id="IPR023299">
    <property type="entry name" value="ATPase_P-typ_cyto_dom_N"/>
</dbReference>
<protein>
    <recommendedName>
        <fullName evidence="7">P-type ATPase N-terminal domain-containing protein</fullName>
    </recommendedName>
</protein>